<reference evidence="5" key="1">
    <citation type="submission" date="2016-09" db="EMBL/GenBank/DDBJ databases">
        <authorList>
            <person name="Varghese N."/>
            <person name="Submissions S."/>
        </authorList>
    </citation>
    <scope>NUCLEOTIDE SEQUENCE [LARGE SCALE GENOMIC DNA]</scope>
    <source>
        <strain evidence="5">ANC 4466</strain>
    </source>
</reference>
<dbReference type="PRINTS" id="PR00455">
    <property type="entry name" value="HTHTETR"/>
</dbReference>
<dbReference type="PANTHER" id="PTHR30055">
    <property type="entry name" value="HTH-TYPE TRANSCRIPTIONAL REGULATOR RUTR"/>
    <property type="match status" value="1"/>
</dbReference>
<dbReference type="Pfam" id="PF00440">
    <property type="entry name" value="TetR_N"/>
    <property type="match status" value="1"/>
</dbReference>
<dbReference type="PANTHER" id="PTHR30055:SF146">
    <property type="entry name" value="HTH-TYPE TRANSCRIPTIONAL DUAL REGULATOR CECR"/>
    <property type="match status" value="1"/>
</dbReference>
<dbReference type="AlphaFoldDB" id="A0A240EAC8"/>
<dbReference type="PROSITE" id="PS50977">
    <property type="entry name" value="HTH_TETR_2"/>
    <property type="match status" value="1"/>
</dbReference>
<evidence type="ECO:0000313" key="4">
    <source>
        <dbReference type="EMBL" id="SNX45664.1"/>
    </source>
</evidence>
<gene>
    <name evidence="4" type="ORF">SAMN05421731_105218</name>
</gene>
<accession>A0A240EAC8</accession>
<proteinExistence type="predicted"/>
<protein>
    <submittedName>
        <fullName evidence="4">Transcriptional regulator, TetR family</fullName>
    </submittedName>
</protein>
<keyword evidence="1 2" id="KW-0238">DNA-binding</keyword>
<dbReference type="InterPro" id="IPR001647">
    <property type="entry name" value="HTH_TetR"/>
</dbReference>
<dbReference type="RefSeq" id="WP_097079426.1">
    <property type="nucleotide sequence ID" value="NZ_BAABHT010000005.1"/>
</dbReference>
<dbReference type="Gene3D" id="1.10.10.60">
    <property type="entry name" value="Homeodomain-like"/>
    <property type="match status" value="1"/>
</dbReference>
<evidence type="ECO:0000313" key="5">
    <source>
        <dbReference type="Proteomes" id="UP000219042"/>
    </source>
</evidence>
<name>A0A240EAC8_9GAMM</name>
<dbReference type="SUPFAM" id="SSF48498">
    <property type="entry name" value="Tetracyclin repressor-like, C-terminal domain"/>
    <property type="match status" value="1"/>
</dbReference>
<evidence type="ECO:0000256" key="2">
    <source>
        <dbReference type="PROSITE-ProRule" id="PRU00335"/>
    </source>
</evidence>
<evidence type="ECO:0000256" key="1">
    <source>
        <dbReference type="ARBA" id="ARBA00023125"/>
    </source>
</evidence>
<dbReference type="GO" id="GO:0000976">
    <property type="term" value="F:transcription cis-regulatory region binding"/>
    <property type="evidence" value="ECO:0007669"/>
    <property type="project" value="TreeGrafter"/>
</dbReference>
<dbReference type="InterPro" id="IPR039536">
    <property type="entry name" value="TetR_C_Proteobacteria"/>
</dbReference>
<sequence>MTDAMNAHISTEKALRSKGVERLKNLTHSATELFLEHGYDATSMDMLINRVGGSRRNIYERFGGKEGLFVAVISEECKTLAAPLEALVLSNQCVKQTLQNFAEEILHIIQQPRTLELHRLMIAEGKRFPHLSQAIWAAGQDNAKLILEHWIEQQQALGTLSSNFSASLLAQSFIQLVVPPIQMQMLIGGTTISVEQNLDIIHHAVDFFLTATTQDIKNVKGKY</sequence>
<keyword evidence="5" id="KW-1185">Reference proteome</keyword>
<organism evidence="4 5">
    <name type="scientific">Acinetobacter puyangensis</name>
    <dbReference type="NCBI Taxonomy" id="1096779"/>
    <lineage>
        <taxon>Bacteria</taxon>
        <taxon>Pseudomonadati</taxon>
        <taxon>Pseudomonadota</taxon>
        <taxon>Gammaproteobacteria</taxon>
        <taxon>Moraxellales</taxon>
        <taxon>Moraxellaceae</taxon>
        <taxon>Acinetobacter</taxon>
    </lineage>
</organism>
<feature type="DNA-binding region" description="H-T-H motif" evidence="2">
    <location>
        <begin position="43"/>
        <end position="62"/>
    </location>
</feature>
<dbReference type="Gene3D" id="1.10.357.10">
    <property type="entry name" value="Tetracycline Repressor, domain 2"/>
    <property type="match status" value="1"/>
</dbReference>
<dbReference type="SUPFAM" id="SSF46689">
    <property type="entry name" value="Homeodomain-like"/>
    <property type="match status" value="1"/>
</dbReference>
<dbReference type="Pfam" id="PF14246">
    <property type="entry name" value="TetR_C_7"/>
    <property type="match status" value="1"/>
</dbReference>
<dbReference type="Proteomes" id="UP000219042">
    <property type="component" value="Unassembled WGS sequence"/>
</dbReference>
<dbReference type="OrthoDB" id="270177at2"/>
<dbReference type="InterPro" id="IPR050109">
    <property type="entry name" value="HTH-type_TetR-like_transc_reg"/>
</dbReference>
<dbReference type="EMBL" id="OANT01000005">
    <property type="protein sequence ID" value="SNX45664.1"/>
    <property type="molecule type" value="Genomic_DNA"/>
</dbReference>
<dbReference type="GO" id="GO:0003700">
    <property type="term" value="F:DNA-binding transcription factor activity"/>
    <property type="evidence" value="ECO:0007669"/>
    <property type="project" value="TreeGrafter"/>
</dbReference>
<feature type="domain" description="HTH tetR-type" evidence="3">
    <location>
        <begin position="20"/>
        <end position="80"/>
    </location>
</feature>
<evidence type="ECO:0000259" key="3">
    <source>
        <dbReference type="PROSITE" id="PS50977"/>
    </source>
</evidence>
<dbReference type="InterPro" id="IPR009057">
    <property type="entry name" value="Homeodomain-like_sf"/>
</dbReference>
<dbReference type="InterPro" id="IPR036271">
    <property type="entry name" value="Tet_transcr_reg_TetR-rel_C_sf"/>
</dbReference>